<evidence type="ECO:0008006" key="4">
    <source>
        <dbReference type="Google" id="ProtNLM"/>
    </source>
</evidence>
<keyword evidence="3" id="KW-1185">Reference proteome</keyword>
<dbReference type="Gene3D" id="2.40.160.20">
    <property type="match status" value="1"/>
</dbReference>
<dbReference type="Pfam" id="PF09411">
    <property type="entry name" value="PagL"/>
    <property type="match status" value="1"/>
</dbReference>
<feature type="chain" id="PRO_5020222302" description="Outer membrane protein beta-barrel domain-containing protein" evidence="1">
    <location>
        <begin position="30"/>
        <end position="184"/>
    </location>
</feature>
<gene>
    <name evidence="2" type="ORF">EDC30_11682</name>
</gene>
<dbReference type="AlphaFoldDB" id="A0A4R3HUM2"/>
<name>A0A4R3HUM2_PAULE</name>
<feature type="signal peptide" evidence="1">
    <location>
        <begin position="1"/>
        <end position="29"/>
    </location>
</feature>
<accession>A0A4R3HUM2</accession>
<protein>
    <recommendedName>
        <fullName evidence="4">Outer membrane protein beta-barrel domain-containing protein</fullName>
    </recommendedName>
</protein>
<evidence type="ECO:0000313" key="2">
    <source>
        <dbReference type="EMBL" id="TCS33550.1"/>
    </source>
</evidence>
<sequence length="184" mass="20387">MATYRRYRNQVISSLLLVSLSAFPLSGLAASPYDLFPQKQNKFGYLGFQSKWHTQWFLDKERYLGGHWDTSLSRGVSPAAYSSVIPSQAPLDLGFTAVLRYQRHDGTGFYAEAGTGPQYQTVAHDWAGRPQGSRMSMNTSAGIGFIWKNGVDLGFKASYLSRIQRQEGTEGGSGVIGVGLSYRW</sequence>
<comment type="caution">
    <text evidence="2">The sequence shown here is derived from an EMBL/GenBank/DDBJ whole genome shotgun (WGS) entry which is preliminary data.</text>
</comment>
<dbReference type="Proteomes" id="UP000295382">
    <property type="component" value="Unassembled WGS sequence"/>
</dbReference>
<proteinExistence type="predicted"/>
<keyword evidence="1" id="KW-0732">Signal</keyword>
<organism evidence="2 3">
    <name type="scientific">Paucimonas lemoignei</name>
    <name type="common">Pseudomonas lemoignei</name>
    <dbReference type="NCBI Taxonomy" id="29443"/>
    <lineage>
        <taxon>Bacteria</taxon>
        <taxon>Pseudomonadati</taxon>
        <taxon>Pseudomonadota</taxon>
        <taxon>Betaproteobacteria</taxon>
        <taxon>Burkholderiales</taxon>
        <taxon>Burkholderiaceae</taxon>
        <taxon>Paucimonas</taxon>
    </lineage>
</organism>
<evidence type="ECO:0000256" key="1">
    <source>
        <dbReference type="SAM" id="SignalP"/>
    </source>
</evidence>
<reference evidence="2 3" key="1">
    <citation type="submission" date="2019-03" db="EMBL/GenBank/DDBJ databases">
        <title>Genomic Encyclopedia of Type Strains, Phase IV (KMG-IV): sequencing the most valuable type-strain genomes for metagenomic binning, comparative biology and taxonomic classification.</title>
        <authorList>
            <person name="Goeker M."/>
        </authorList>
    </citation>
    <scope>NUCLEOTIDE SEQUENCE [LARGE SCALE GENOMIC DNA]</scope>
    <source>
        <strain evidence="2 3">DSM 7445</strain>
    </source>
</reference>
<dbReference type="RefSeq" id="WP_132260199.1">
    <property type="nucleotide sequence ID" value="NZ_SLZQ01000016.1"/>
</dbReference>
<dbReference type="OrthoDB" id="9153356at2"/>
<dbReference type="EMBL" id="SLZQ01000016">
    <property type="protein sequence ID" value="TCS33550.1"/>
    <property type="molecule type" value="Genomic_DNA"/>
</dbReference>
<dbReference type="InterPro" id="IPR018550">
    <property type="entry name" value="Lipid-A_deacylase-rel"/>
</dbReference>
<evidence type="ECO:0000313" key="3">
    <source>
        <dbReference type="Proteomes" id="UP000295382"/>
    </source>
</evidence>